<keyword evidence="3" id="KW-1185">Reference proteome</keyword>
<keyword evidence="1" id="KW-0812">Transmembrane</keyword>
<dbReference type="InterPro" id="IPR052942">
    <property type="entry name" value="LPS_cholinephosphotransferase"/>
</dbReference>
<protein>
    <submittedName>
        <fullName evidence="4">Uncharacterized protein LOC116301703 isoform X1</fullName>
    </submittedName>
    <submittedName>
        <fullName evidence="5">Uncharacterized protein LOC116301703 isoform X2</fullName>
    </submittedName>
</protein>
<dbReference type="PANTHER" id="PTHR43404:SF1">
    <property type="entry name" value="MNN4P"/>
    <property type="match status" value="1"/>
</dbReference>
<feature type="domain" description="LicD/FKTN/FKRP nucleotidyltransferase" evidence="2">
    <location>
        <begin position="188"/>
        <end position="306"/>
    </location>
</feature>
<sequence>MIRYILGNSRRFFLATMILLSIVMFIMMSSVRFYPKRRQNPFEEHSVFKEVQALLEQGNLKPTVGLPPHFNKIDSYAIFVPATLPATASIYDIPSVPSDYTDYDLEYLDKGVVENADFERPLKGGLCSVPFDYGDMCPQSYTELGGYCEYKPDKTGFNCPDIRAKGTLETRQCQLITTRMLRIFDLIAREHKLRYWLHGGTLLGAARHKGNIPWDTDIDIKMPLEDYIRFFKTVYKKLPDDIFFQNSESDPPLRPSNYRKKRHKIVGMYEPSYNPRLRDRSSCYKYCIKNGCSWHDGMMIDIFVADGSLSGIFPLKEMEFEGFKFPVPNNWRKQLVSKYGKAFMKLPKKTTQRKPVDFPDTVLSCDDIKLKMEQESRIAE</sequence>
<dbReference type="Pfam" id="PF04991">
    <property type="entry name" value="LicD"/>
    <property type="match status" value="1"/>
</dbReference>
<dbReference type="Proteomes" id="UP000515163">
    <property type="component" value="Unplaced"/>
</dbReference>
<dbReference type="KEGG" id="aten:116301703"/>
<evidence type="ECO:0000259" key="2">
    <source>
        <dbReference type="Pfam" id="PF04991"/>
    </source>
</evidence>
<evidence type="ECO:0000313" key="3">
    <source>
        <dbReference type="Proteomes" id="UP000515163"/>
    </source>
</evidence>
<evidence type="ECO:0000256" key="1">
    <source>
        <dbReference type="SAM" id="Phobius"/>
    </source>
</evidence>
<dbReference type="OrthoDB" id="5956494at2759"/>
<dbReference type="InterPro" id="IPR007074">
    <property type="entry name" value="LicD/FKTN/FKRP_NTP_transf"/>
</dbReference>
<dbReference type="AlphaFoldDB" id="A0A6P8IIG5"/>
<dbReference type="RefSeq" id="XP_031566660.1">
    <property type="nucleotide sequence ID" value="XM_031710800.1"/>
</dbReference>
<keyword evidence="1" id="KW-1133">Transmembrane helix</keyword>
<dbReference type="PANTHER" id="PTHR43404">
    <property type="entry name" value="LIPOPOLYSACCHARIDE CHOLINEPHOSPHOTRANSFERASE LICD"/>
    <property type="match status" value="1"/>
</dbReference>
<evidence type="ECO:0000313" key="5">
    <source>
        <dbReference type="RefSeq" id="XP_031566661.1"/>
    </source>
</evidence>
<dbReference type="RefSeq" id="XP_031566661.1">
    <property type="nucleotide sequence ID" value="XM_031710801.1"/>
</dbReference>
<evidence type="ECO:0000313" key="4">
    <source>
        <dbReference type="RefSeq" id="XP_031566660.1"/>
    </source>
</evidence>
<reference evidence="4 5" key="1">
    <citation type="submission" date="2025-04" db="UniProtKB">
        <authorList>
            <consortium name="RefSeq"/>
        </authorList>
    </citation>
    <scope>IDENTIFICATION</scope>
    <source>
        <tissue evidence="4 5">Tentacle</tissue>
    </source>
</reference>
<accession>A0A6P8IIG5</accession>
<dbReference type="GO" id="GO:0009100">
    <property type="term" value="P:glycoprotein metabolic process"/>
    <property type="evidence" value="ECO:0007669"/>
    <property type="project" value="UniProtKB-ARBA"/>
</dbReference>
<proteinExistence type="predicted"/>
<gene>
    <name evidence="4 5" type="primary">LOC116301703</name>
</gene>
<feature type="transmembrane region" description="Helical" evidence="1">
    <location>
        <begin position="12"/>
        <end position="34"/>
    </location>
</feature>
<dbReference type="GeneID" id="116301703"/>
<name>A0A6P8IIG5_ACTTE</name>
<keyword evidence="1" id="KW-0472">Membrane</keyword>
<organism evidence="3 5">
    <name type="scientific">Actinia tenebrosa</name>
    <name type="common">Australian red waratah sea anemone</name>
    <dbReference type="NCBI Taxonomy" id="6105"/>
    <lineage>
        <taxon>Eukaryota</taxon>
        <taxon>Metazoa</taxon>
        <taxon>Cnidaria</taxon>
        <taxon>Anthozoa</taxon>
        <taxon>Hexacorallia</taxon>
        <taxon>Actiniaria</taxon>
        <taxon>Actiniidae</taxon>
        <taxon>Actinia</taxon>
    </lineage>
</organism>